<sequence>MTEFLGLGDFPPGRVSGPPDEVVLIDPPLVDPSLYPLPGERGENFSASMPLQLPLSRKNKKESALLEDLMGNPPPLLESRGVLDRKIRN</sequence>
<dbReference type="EMBL" id="LHXO01000025">
    <property type="protein sequence ID" value="KXA95111.1"/>
    <property type="molecule type" value="Genomic_DNA"/>
</dbReference>
<dbReference type="Proteomes" id="UP000070284">
    <property type="component" value="Unassembled WGS sequence"/>
</dbReference>
<accession>A0A133ULQ0</accession>
<comment type="caution">
    <text evidence="2">The sequence shown here is derived from an EMBL/GenBank/DDBJ whole genome shotgun (WGS) entry which is preliminary data.</text>
</comment>
<gene>
    <name evidence="2" type="ORF">AKJ65_02570</name>
</gene>
<reference evidence="2 3" key="1">
    <citation type="journal article" date="2016" name="Sci. Rep.">
        <title>Metabolic traits of an uncultured archaeal lineage -MSBL1- from brine pools of the Red Sea.</title>
        <authorList>
            <person name="Mwirichia R."/>
            <person name="Alam I."/>
            <person name="Rashid M."/>
            <person name="Vinu M."/>
            <person name="Ba-Alawi W."/>
            <person name="Anthony Kamau A."/>
            <person name="Kamanda Ngugi D."/>
            <person name="Goker M."/>
            <person name="Klenk H.P."/>
            <person name="Bajic V."/>
            <person name="Stingl U."/>
        </authorList>
    </citation>
    <scope>NUCLEOTIDE SEQUENCE [LARGE SCALE GENOMIC DNA]</scope>
    <source>
        <strain evidence="2">SCGC-AAA259E19</strain>
    </source>
</reference>
<evidence type="ECO:0000256" key="1">
    <source>
        <dbReference type="SAM" id="MobiDB-lite"/>
    </source>
</evidence>
<feature type="region of interest" description="Disordered" evidence="1">
    <location>
        <begin position="68"/>
        <end position="89"/>
    </location>
</feature>
<organism evidence="2 3">
    <name type="scientific">candidate division MSBL1 archaeon SCGC-AAA259E19</name>
    <dbReference type="NCBI Taxonomy" id="1698264"/>
    <lineage>
        <taxon>Archaea</taxon>
        <taxon>Methanobacteriati</taxon>
        <taxon>Methanobacteriota</taxon>
        <taxon>candidate division MSBL1</taxon>
    </lineage>
</organism>
<protein>
    <submittedName>
        <fullName evidence="2">Uncharacterized protein</fullName>
    </submittedName>
</protein>
<evidence type="ECO:0000313" key="3">
    <source>
        <dbReference type="Proteomes" id="UP000070284"/>
    </source>
</evidence>
<name>A0A133ULQ0_9EURY</name>
<keyword evidence="3" id="KW-1185">Reference proteome</keyword>
<evidence type="ECO:0000313" key="2">
    <source>
        <dbReference type="EMBL" id="KXA95111.1"/>
    </source>
</evidence>
<proteinExistence type="predicted"/>
<dbReference type="AlphaFoldDB" id="A0A133ULQ0"/>